<dbReference type="AlphaFoldDB" id="A0A9W9W664"/>
<dbReference type="RefSeq" id="XP_056491407.1">
    <property type="nucleotide sequence ID" value="XM_056628673.1"/>
</dbReference>
<comment type="caution">
    <text evidence="1">The sequence shown here is derived from an EMBL/GenBank/DDBJ whole genome shotgun (WGS) entry which is preliminary data.</text>
</comment>
<gene>
    <name evidence="1" type="ORF">N7509_004036</name>
</gene>
<dbReference type="EMBL" id="JAPZBU010000005">
    <property type="protein sequence ID" value="KAJ5404165.1"/>
    <property type="molecule type" value="Genomic_DNA"/>
</dbReference>
<organism evidence="1 2">
    <name type="scientific">Penicillium cosmopolitanum</name>
    <dbReference type="NCBI Taxonomy" id="1131564"/>
    <lineage>
        <taxon>Eukaryota</taxon>
        <taxon>Fungi</taxon>
        <taxon>Dikarya</taxon>
        <taxon>Ascomycota</taxon>
        <taxon>Pezizomycotina</taxon>
        <taxon>Eurotiomycetes</taxon>
        <taxon>Eurotiomycetidae</taxon>
        <taxon>Eurotiales</taxon>
        <taxon>Aspergillaceae</taxon>
        <taxon>Penicillium</taxon>
    </lineage>
</organism>
<protein>
    <submittedName>
        <fullName evidence="1">Uncharacterized protein</fullName>
    </submittedName>
</protein>
<name>A0A9W9W664_9EURO</name>
<reference evidence="1" key="2">
    <citation type="journal article" date="2023" name="IMA Fungus">
        <title>Comparative genomic study of the Penicillium genus elucidates a diverse pangenome and 15 lateral gene transfer events.</title>
        <authorList>
            <person name="Petersen C."/>
            <person name="Sorensen T."/>
            <person name="Nielsen M.R."/>
            <person name="Sondergaard T.E."/>
            <person name="Sorensen J.L."/>
            <person name="Fitzpatrick D.A."/>
            <person name="Frisvad J.C."/>
            <person name="Nielsen K.L."/>
        </authorList>
    </citation>
    <scope>NUCLEOTIDE SEQUENCE</scope>
    <source>
        <strain evidence="1">IBT 29677</strain>
    </source>
</reference>
<evidence type="ECO:0000313" key="2">
    <source>
        <dbReference type="Proteomes" id="UP001147747"/>
    </source>
</evidence>
<dbReference type="Proteomes" id="UP001147747">
    <property type="component" value="Unassembled WGS sequence"/>
</dbReference>
<accession>A0A9W9W664</accession>
<sequence>MESLTNLNADLKTNSPTGLSLPPNNFIVTGKIMEENISKRKQLEPFTLVTGFTTNCQHTILPPHVALTDEAAVLAIQTYGKPDLRARYPSDFTGNGALNFIGVQTGPTLVANAHGLPLSCSPRKYPRVLSCFDDSITDYDFILTILKDKDPCEATRVLGHVDSLAQSLSWTSIIFALTILPTSEYTTTSILLSTFLEQLENQNIFIIGRSLY</sequence>
<dbReference type="GeneID" id="81367653"/>
<keyword evidence="2" id="KW-1185">Reference proteome</keyword>
<proteinExistence type="predicted"/>
<reference evidence="1" key="1">
    <citation type="submission" date="2022-12" db="EMBL/GenBank/DDBJ databases">
        <authorList>
            <person name="Petersen C."/>
        </authorList>
    </citation>
    <scope>NUCLEOTIDE SEQUENCE</scope>
    <source>
        <strain evidence="1">IBT 29677</strain>
    </source>
</reference>
<evidence type="ECO:0000313" key="1">
    <source>
        <dbReference type="EMBL" id="KAJ5404165.1"/>
    </source>
</evidence>